<dbReference type="CDD" id="cd00009">
    <property type="entry name" value="AAA"/>
    <property type="match status" value="1"/>
</dbReference>
<accession>A0A7W0HKW3</accession>
<dbReference type="SUPFAM" id="SSF52172">
    <property type="entry name" value="CheY-like"/>
    <property type="match status" value="1"/>
</dbReference>
<dbReference type="SUPFAM" id="SSF52540">
    <property type="entry name" value="P-loop containing nucleoside triphosphate hydrolases"/>
    <property type="match status" value="1"/>
</dbReference>
<keyword evidence="6" id="KW-0547">Nucleotide-binding</keyword>
<evidence type="ECO:0000256" key="10">
    <source>
        <dbReference type="ARBA" id="ARBA00023125"/>
    </source>
</evidence>
<dbReference type="GO" id="GO:0000160">
    <property type="term" value="P:phosphorelay signal transduction system"/>
    <property type="evidence" value="ECO:0007669"/>
    <property type="project" value="UniProtKB-KW"/>
</dbReference>
<dbReference type="FunFam" id="3.40.50.300:FF:000006">
    <property type="entry name" value="DNA-binding transcriptional regulator NtrC"/>
    <property type="match status" value="1"/>
</dbReference>
<dbReference type="GO" id="GO:0005524">
    <property type="term" value="F:ATP binding"/>
    <property type="evidence" value="ECO:0007669"/>
    <property type="project" value="UniProtKB-KW"/>
</dbReference>
<dbReference type="InterPro" id="IPR002197">
    <property type="entry name" value="HTH_Fis"/>
</dbReference>
<keyword evidence="5 16" id="KW-0597">Phosphoprotein</keyword>
<evidence type="ECO:0000256" key="8">
    <source>
        <dbReference type="ARBA" id="ARBA00023012"/>
    </source>
</evidence>
<feature type="domain" description="Response regulatory" evidence="18">
    <location>
        <begin position="7"/>
        <end position="121"/>
    </location>
</feature>
<dbReference type="Gene3D" id="1.10.10.60">
    <property type="entry name" value="Homeodomain-like"/>
    <property type="match status" value="1"/>
</dbReference>
<evidence type="ECO:0000256" key="9">
    <source>
        <dbReference type="ARBA" id="ARBA00023015"/>
    </source>
</evidence>
<dbReference type="GO" id="GO:0005737">
    <property type="term" value="C:cytoplasm"/>
    <property type="evidence" value="ECO:0007669"/>
    <property type="project" value="UniProtKB-SubCell"/>
</dbReference>
<dbReference type="InterPro" id="IPR027417">
    <property type="entry name" value="P-loop_NTPase"/>
</dbReference>
<dbReference type="InterPro" id="IPR011006">
    <property type="entry name" value="CheY-like_superfamily"/>
</dbReference>
<evidence type="ECO:0000256" key="12">
    <source>
        <dbReference type="ARBA" id="ARBA00023163"/>
    </source>
</evidence>
<protein>
    <recommendedName>
        <fullName evidence="2">DNA-binding transcriptional regulator NtrC</fullName>
    </recommendedName>
    <alternativeName>
        <fullName evidence="14">Nitrogen regulation protein NR(I)</fullName>
    </alternativeName>
    <alternativeName>
        <fullName evidence="15">Nitrogen regulator I</fullName>
    </alternativeName>
</protein>
<dbReference type="PROSITE" id="PS00676">
    <property type="entry name" value="SIGMA54_INTERACT_2"/>
    <property type="match status" value="1"/>
</dbReference>
<keyword evidence="12" id="KW-0804">Transcription</keyword>
<dbReference type="Pfam" id="PF00158">
    <property type="entry name" value="Sigma54_activat"/>
    <property type="match status" value="1"/>
</dbReference>
<feature type="modified residue" description="4-aspartylphosphate" evidence="16">
    <location>
        <position position="56"/>
    </location>
</feature>
<keyword evidence="4" id="KW-0678">Repressor</keyword>
<dbReference type="PANTHER" id="PTHR32071">
    <property type="entry name" value="TRANSCRIPTIONAL REGULATORY PROTEIN"/>
    <property type="match status" value="1"/>
</dbReference>
<evidence type="ECO:0000259" key="17">
    <source>
        <dbReference type="PROSITE" id="PS50045"/>
    </source>
</evidence>
<keyword evidence="9" id="KW-0805">Transcription regulation</keyword>
<evidence type="ECO:0000256" key="16">
    <source>
        <dbReference type="PROSITE-ProRule" id="PRU00169"/>
    </source>
</evidence>
<evidence type="ECO:0000256" key="2">
    <source>
        <dbReference type="ARBA" id="ARBA00019059"/>
    </source>
</evidence>
<reference evidence="19 20" key="1">
    <citation type="submission" date="2020-07" db="EMBL/GenBank/DDBJ databases">
        <title>Genomic Encyclopedia of Type Strains, Phase IV (KMG-IV): sequencing the most valuable type-strain genomes for metagenomic binning, comparative biology and taxonomic classification.</title>
        <authorList>
            <person name="Goeker M."/>
        </authorList>
    </citation>
    <scope>NUCLEOTIDE SEQUENCE [LARGE SCALE GENOMIC DNA]</scope>
    <source>
        <strain evidence="19 20">DSM 17721</strain>
    </source>
</reference>
<name>A0A7W0HKW3_9BACT</name>
<organism evidence="19 20">
    <name type="scientific">Desulfosalsimonas propionicica</name>
    <dbReference type="NCBI Taxonomy" id="332175"/>
    <lineage>
        <taxon>Bacteria</taxon>
        <taxon>Pseudomonadati</taxon>
        <taxon>Thermodesulfobacteriota</taxon>
        <taxon>Desulfobacteria</taxon>
        <taxon>Desulfobacterales</taxon>
        <taxon>Desulfosalsimonadaceae</taxon>
        <taxon>Desulfosalsimonas</taxon>
    </lineage>
</organism>
<dbReference type="SMART" id="SM00382">
    <property type="entry name" value="AAA"/>
    <property type="match status" value="1"/>
</dbReference>
<keyword evidence="13" id="KW-0535">Nitrogen fixation</keyword>
<evidence type="ECO:0000256" key="15">
    <source>
        <dbReference type="ARBA" id="ARBA00031910"/>
    </source>
</evidence>
<dbReference type="SMART" id="SM00448">
    <property type="entry name" value="REC"/>
    <property type="match status" value="1"/>
</dbReference>
<keyword evidence="7" id="KW-0067">ATP-binding</keyword>
<feature type="domain" description="Sigma-54 factor interaction" evidence="17">
    <location>
        <begin position="146"/>
        <end position="375"/>
    </location>
</feature>
<evidence type="ECO:0000313" key="20">
    <source>
        <dbReference type="Proteomes" id="UP000525298"/>
    </source>
</evidence>
<evidence type="ECO:0000313" key="19">
    <source>
        <dbReference type="EMBL" id="MBA2881496.1"/>
    </source>
</evidence>
<dbReference type="InterPro" id="IPR025943">
    <property type="entry name" value="Sigma_54_int_dom_ATP-bd_2"/>
</dbReference>
<dbReference type="GO" id="GO:0043565">
    <property type="term" value="F:sequence-specific DNA binding"/>
    <property type="evidence" value="ECO:0007669"/>
    <property type="project" value="InterPro"/>
</dbReference>
<evidence type="ECO:0000256" key="13">
    <source>
        <dbReference type="ARBA" id="ARBA00023231"/>
    </source>
</evidence>
<dbReference type="EMBL" id="JACDUS010000004">
    <property type="protein sequence ID" value="MBA2881496.1"/>
    <property type="molecule type" value="Genomic_DNA"/>
</dbReference>
<dbReference type="FunFam" id="3.40.50.2300:FF:000018">
    <property type="entry name" value="DNA-binding transcriptional regulator NtrC"/>
    <property type="match status" value="1"/>
</dbReference>
<dbReference type="Proteomes" id="UP000525298">
    <property type="component" value="Unassembled WGS sequence"/>
</dbReference>
<dbReference type="PROSITE" id="PS50045">
    <property type="entry name" value="SIGMA54_INTERACT_4"/>
    <property type="match status" value="1"/>
</dbReference>
<dbReference type="PROSITE" id="PS50110">
    <property type="entry name" value="RESPONSE_REGULATORY"/>
    <property type="match status" value="1"/>
</dbReference>
<evidence type="ECO:0000256" key="11">
    <source>
        <dbReference type="ARBA" id="ARBA00023159"/>
    </source>
</evidence>
<dbReference type="InterPro" id="IPR058031">
    <property type="entry name" value="AAA_lid_NorR"/>
</dbReference>
<dbReference type="Gene3D" id="3.40.50.300">
    <property type="entry name" value="P-loop containing nucleotide triphosphate hydrolases"/>
    <property type="match status" value="1"/>
</dbReference>
<keyword evidence="20" id="KW-1185">Reference proteome</keyword>
<dbReference type="InterPro" id="IPR002078">
    <property type="entry name" value="Sigma_54_int"/>
</dbReference>
<dbReference type="InterPro" id="IPR001789">
    <property type="entry name" value="Sig_transdc_resp-reg_receiver"/>
</dbReference>
<dbReference type="GO" id="GO:0006355">
    <property type="term" value="P:regulation of DNA-templated transcription"/>
    <property type="evidence" value="ECO:0007669"/>
    <property type="project" value="InterPro"/>
</dbReference>
<dbReference type="PROSITE" id="PS00675">
    <property type="entry name" value="SIGMA54_INTERACT_1"/>
    <property type="match status" value="1"/>
</dbReference>
<evidence type="ECO:0000256" key="5">
    <source>
        <dbReference type="ARBA" id="ARBA00022553"/>
    </source>
</evidence>
<keyword evidence="10" id="KW-0238">DNA-binding</keyword>
<evidence type="ECO:0000259" key="18">
    <source>
        <dbReference type="PROSITE" id="PS50110"/>
    </source>
</evidence>
<dbReference type="InterPro" id="IPR025662">
    <property type="entry name" value="Sigma_54_int_dom_ATP-bd_1"/>
</dbReference>
<dbReference type="PRINTS" id="PR01590">
    <property type="entry name" value="HTHFIS"/>
</dbReference>
<proteinExistence type="predicted"/>
<evidence type="ECO:0000256" key="6">
    <source>
        <dbReference type="ARBA" id="ARBA00022741"/>
    </source>
</evidence>
<dbReference type="InterPro" id="IPR003593">
    <property type="entry name" value="AAA+_ATPase"/>
</dbReference>
<dbReference type="InterPro" id="IPR009057">
    <property type="entry name" value="Homeodomain-like_sf"/>
</dbReference>
<evidence type="ECO:0000256" key="1">
    <source>
        <dbReference type="ARBA" id="ARBA00004496"/>
    </source>
</evidence>
<comment type="subcellular location">
    <subcellularLocation>
        <location evidence="1">Cytoplasm</location>
    </subcellularLocation>
</comment>
<evidence type="ECO:0000256" key="4">
    <source>
        <dbReference type="ARBA" id="ARBA00022491"/>
    </source>
</evidence>
<gene>
    <name evidence="19" type="ORF">HNR65_001823</name>
</gene>
<evidence type="ECO:0000256" key="7">
    <source>
        <dbReference type="ARBA" id="ARBA00022840"/>
    </source>
</evidence>
<dbReference type="Pfam" id="PF00072">
    <property type="entry name" value="Response_reg"/>
    <property type="match status" value="1"/>
</dbReference>
<dbReference type="Gene3D" id="3.40.50.2300">
    <property type="match status" value="1"/>
</dbReference>
<keyword evidence="11" id="KW-0010">Activator</keyword>
<dbReference type="AlphaFoldDB" id="A0A7W0HKW3"/>
<evidence type="ECO:0000256" key="14">
    <source>
        <dbReference type="ARBA" id="ARBA00029881"/>
    </source>
</evidence>
<keyword evidence="8" id="KW-0902">Two-component regulatory system</keyword>
<dbReference type="Pfam" id="PF25601">
    <property type="entry name" value="AAA_lid_14"/>
    <property type="match status" value="1"/>
</dbReference>
<dbReference type="PANTHER" id="PTHR32071:SF95">
    <property type="entry name" value="DNA-BINDING TRANSCRIPTIONAL REGULATOR NTRC"/>
    <property type="match status" value="1"/>
</dbReference>
<evidence type="ECO:0000256" key="3">
    <source>
        <dbReference type="ARBA" id="ARBA00022490"/>
    </source>
</evidence>
<dbReference type="Pfam" id="PF02954">
    <property type="entry name" value="HTH_8"/>
    <property type="match status" value="1"/>
</dbReference>
<keyword evidence="3" id="KW-0963">Cytoplasm</keyword>
<dbReference type="SUPFAM" id="SSF46689">
    <property type="entry name" value="Homeodomain-like"/>
    <property type="match status" value="1"/>
</dbReference>
<dbReference type="Gene3D" id="1.10.8.60">
    <property type="match status" value="1"/>
</dbReference>
<sequence>MERLNSRILIVDDDPSVRELLFELMEYEGFTLATATDGQAALEAVRGQMPDLVLLDLQMPHMGGSDVLNRLKQTTPELPVVIITAFGEIQGAVEAIKAGAYDYLTKPFNQEDVIRVVYKALSESALKRKLKTLSIQLRKDNPLRELMGPSDAVGSVISAIGQVAKSNFTVVIQGETGSGKEVVAQAIHNNSRRAKKPFISLDCGAIPESLLESELFGHEKGAFTGAVNKAPGKFVSASGGTLLLDEIHNLPLSSQAKLLRVVQEKYVVPVGGTRGEKIDVRLLTAANENLYKLVQDGTFRSDLFFRLKEFTINIPPLRERRDDILYLAKRFLDITCMELDKDVKGFSEQSLEMLMNYNWPGNVRELRSTVRRAVLLADDAITQDHLDIKRRFNSCSADDVIPAAPEIPESCISRLSLKDIVSKSTAAVERQVLKKTLQDTRGNKAEAARMLQIDYKTMLTKIKKLGV</sequence>
<comment type="caution">
    <text evidence="19">The sequence shown here is derived from an EMBL/GenBank/DDBJ whole genome shotgun (WGS) entry which is preliminary data.</text>
</comment>